<protein>
    <submittedName>
        <fullName evidence="2">Reverse transcriptase domain-containing protein</fullName>
    </submittedName>
</protein>
<dbReference type="WBParaSite" id="ES5_v2.g28516.t1">
    <property type="protein sequence ID" value="ES5_v2.g28516.t1"/>
    <property type="gene ID" value="ES5_v2.g28516"/>
</dbReference>
<name>A0AC34GG47_9BILA</name>
<accession>A0AC34GG47</accession>
<reference evidence="2" key="1">
    <citation type="submission" date="2022-11" db="UniProtKB">
        <authorList>
            <consortium name="WormBaseParasite"/>
        </authorList>
    </citation>
    <scope>IDENTIFICATION</scope>
</reference>
<dbReference type="Proteomes" id="UP000887579">
    <property type="component" value="Unplaced"/>
</dbReference>
<evidence type="ECO:0000313" key="2">
    <source>
        <dbReference type="WBParaSite" id="ES5_v2.g28516.t1"/>
    </source>
</evidence>
<organism evidence="1 2">
    <name type="scientific">Panagrolaimus sp. ES5</name>
    <dbReference type="NCBI Taxonomy" id="591445"/>
    <lineage>
        <taxon>Eukaryota</taxon>
        <taxon>Metazoa</taxon>
        <taxon>Ecdysozoa</taxon>
        <taxon>Nematoda</taxon>
        <taxon>Chromadorea</taxon>
        <taxon>Rhabditida</taxon>
        <taxon>Tylenchina</taxon>
        <taxon>Panagrolaimomorpha</taxon>
        <taxon>Panagrolaimoidea</taxon>
        <taxon>Panagrolaimidae</taxon>
        <taxon>Panagrolaimus</taxon>
    </lineage>
</organism>
<proteinExistence type="predicted"/>
<sequence length="304" mass="34194">MMEQVFGDLVGETVFIFLDDILIATETEEQHLQIIETVLQRIIGALLKLKPKKCEFAVNELVYLGHVVSDRGIELSKDKVAKVQSFEAPKSVHQIRQFIGLASYHRKFIENFASIASPLTALTKKDVPFSWGDAEQKAFERLKDKLVSAPVLAQPDYEAAIDGTKPFIIWTDACKTGVGAVLTQEDELKRLHPLFYVSKACSDAERNYSITQLEALAVVVALRKLRSFIMGAKIIVRTDHQPLVGLLKNGNLTPQLIRWALELQEYRDLKIEYVMGKANVVADTMSRYHPEGARGEHVEIMESV</sequence>
<evidence type="ECO:0000313" key="1">
    <source>
        <dbReference type="Proteomes" id="UP000887579"/>
    </source>
</evidence>